<name>A0A6H1UE04_9GAMM</name>
<dbReference type="Proteomes" id="UP000501602">
    <property type="component" value="Chromosome"/>
</dbReference>
<sequence>MDRNNTIEFEEDNPSINREEIEQALSDFASANGLTDLFYCYDICANTEINQNDDPDKLCNRFKKRARIFFSSENGRDYFKTVIIGYVLKDRHLRAKFEKKLFQRNYVRECVCAYDKLAGGASKTEELHENFGYQKKFELVMPCPRNSHFFARFIIMTSNHDMDEAGVLRELKPKLVELHKDFANQYISSINPVIDYQYIKANSLRVLESLAKGLSRKEAAEKLYLTVRGIDYHIELMKTALAAPNIPNAIYKACALSLIR</sequence>
<gene>
    <name evidence="1" type="ORF">HER31_10515</name>
</gene>
<dbReference type="InterPro" id="IPR016032">
    <property type="entry name" value="Sig_transdc_resp-reg_C-effctor"/>
</dbReference>
<dbReference type="EMBL" id="CP051180">
    <property type="protein sequence ID" value="QIZ77274.1"/>
    <property type="molecule type" value="Genomic_DNA"/>
</dbReference>
<proteinExistence type="predicted"/>
<reference evidence="1 2" key="1">
    <citation type="submission" date="2020-04" db="EMBL/GenBank/DDBJ databases">
        <title>Ferrimonas sp. S7 isolated from sea water.</title>
        <authorList>
            <person name="Bae S.S."/>
            <person name="Baek K."/>
        </authorList>
    </citation>
    <scope>NUCLEOTIDE SEQUENCE [LARGE SCALE GENOMIC DNA]</scope>
    <source>
        <strain evidence="1 2">S7</strain>
    </source>
</reference>
<evidence type="ECO:0000313" key="1">
    <source>
        <dbReference type="EMBL" id="QIZ77274.1"/>
    </source>
</evidence>
<dbReference type="AlphaFoldDB" id="A0A6H1UE04"/>
<protein>
    <recommendedName>
        <fullName evidence="3">Regulatory protein, luxR family</fullName>
    </recommendedName>
</protein>
<dbReference type="RefSeq" id="WP_168660535.1">
    <property type="nucleotide sequence ID" value="NZ_CP051180.1"/>
</dbReference>
<evidence type="ECO:0008006" key="3">
    <source>
        <dbReference type="Google" id="ProtNLM"/>
    </source>
</evidence>
<dbReference type="GO" id="GO:0003677">
    <property type="term" value="F:DNA binding"/>
    <property type="evidence" value="ECO:0007669"/>
    <property type="project" value="InterPro"/>
</dbReference>
<dbReference type="KEGG" id="fes:HER31_10515"/>
<accession>A0A6H1UE04</accession>
<evidence type="ECO:0000313" key="2">
    <source>
        <dbReference type="Proteomes" id="UP000501602"/>
    </source>
</evidence>
<keyword evidence="2" id="KW-1185">Reference proteome</keyword>
<dbReference type="SUPFAM" id="SSF46894">
    <property type="entry name" value="C-terminal effector domain of the bipartite response regulators"/>
    <property type="match status" value="1"/>
</dbReference>
<dbReference type="InterPro" id="IPR036388">
    <property type="entry name" value="WH-like_DNA-bd_sf"/>
</dbReference>
<dbReference type="Gene3D" id="1.10.10.10">
    <property type="entry name" value="Winged helix-like DNA-binding domain superfamily/Winged helix DNA-binding domain"/>
    <property type="match status" value="1"/>
</dbReference>
<dbReference type="GO" id="GO:0006355">
    <property type="term" value="P:regulation of DNA-templated transcription"/>
    <property type="evidence" value="ECO:0007669"/>
    <property type="project" value="InterPro"/>
</dbReference>
<organism evidence="1 2">
    <name type="scientific">Ferrimonas lipolytica</name>
    <dbReference type="NCBI Taxonomy" id="2724191"/>
    <lineage>
        <taxon>Bacteria</taxon>
        <taxon>Pseudomonadati</taxon>
        <taxon>Pseudomonadota</taxon>
        <taxon>Gammaproteobacteria</taxon>
        <taxon>Alteromonadales</taxon>
        <taxon>Ferrimonadaceae</taxon>
        <taxon>Ferrimonas</taxon>
    </lineage>
</organism>